<dbReference type="EMBL" id="AGSI01000003">
    <property type="protein sequence ID" value="EIE25961.1"/>
    <property type="molecule type" value="Genomic_DNA"/>
</dbReference>
<accession>I0Z5P2</accession>
<organism evidence="1 2">
    <name type="scientific">Coccomyxa subellipsoidea (strain C-169)</name>
    <name type="common">Green microalga</name>
    <dbReference type="NCBI Taxonomy" id="574566"/>
    <lineage>
        <taxon>Eukaryota</taxon>
        <taxon>Viridiplantae</taxon>
        <taxon>Chlorophyta</taxon>
        <taxon>core chlorophytes</taxon>
        <taxon>Trebouxiophyceae</taxon>
        <taxon>Trebouxiophyceae incertae sedis</taxon>
        <taxon>Coccomyxaceae</taxon>
        <taxon>Coccomyxa</taxon>
        <taxon>Coccomyxa subellipsoidea</taxon>
    </lineage>
</organism>
<name>I0Z5P2_COCSC</name>
<sequence>MDVKMCFPPRSPDFILATEAKQHTSAIQAAALTFNSMEATPAKDPRTVRMSAELAGLGGSLYFLTSPGRLGSPETFCTATAIAVCTSRVLALVC</sequence>
<dbReference type="AlphaFoldDB" id="I0Z5P2"/>
<dbReference type="RefSeq" id="XP_005650505.1">
    <property type="nucleotide sequence ID" value="XM_005650448.1"/>
</dbReference>
<evidence type="ECO:0000313" key="1">
    <source>
        <dbReference type="EMBL" id="EIE25961.1"/>
    </source>
</evidence>
<gene>
    <name evidence="1" type="ORF">COCSUDRAFT_32440</name>
</gene>
<dbReference type="Proteomes" id="UP000007264">
    <property type="component" value="Unassembled WGS sequence"/>
</dbReference>
<comment type="caution">
    <text evidence="1">The sequence shown here is derived from an EMBL/GenBank/DDBJ whole genome shotgun (WGS) entry which is preliminary data.</text>
</comment>
<evidence type="ECO:0000313" key="2">
    <source>
        <dbReference type="Proteomes" id="UP000007264"/>
    </source>
</evidence>
<dbReference type="GeneID" id="17043965"/>
<keyword evidence="2" id="KW-1185">Reference proteome</keyword>
<reference evidence="1 2" key="1">
    <citation type="journal article" date="2012" name="Genome Biol.">
        <title>The genome of the polar eukaryotic microalga coccomyxa subellipsoidea reveals traits of cold adaptation.</title>
        <authorList>
            <person name="Blanc G."/>
            <person name="Agarkova I."/>
            <person name="Grimwood J."/>
            <person name="Kuo A."/>
            <person name="Brueggeman A."/>
            <person name="Dunigan D."/>
            <person name="Gurnon J."/>
            <person name="Ladunga I."/>
            <person name="Lindquist E."/>
            <person name="Lucas S."/>
            <person name="Pangilinan J."/>
            <person name="Proschold T."/>
            <person name="Salamov A."/>
            <person name="Schmutz J."/>
            <person name="Weeks D."/>
            <person name="Yamada T."/>
            <person name="Claverie J.M."/>
            <person name="Grigoriev I."/>
            <person name="Van Etten J."/>
            <person name="Lomsadze A."/>
            <person name="Borodovsky M."/>
        </authorList>
    </citation>
    <scope>NUCLEOTIDE SEQUENCE [LARGE SCALE GENOMIC DNA]</scope>
    <source>
        <strain evidence="1 2">C-169</strain>
    </source>
</reference>
<dbReference type="KEGG" id="csl:COCSUDRAFT_32440"/>
<protein>
    <submittedName>
        <fullName evidence="1">Uncharacterized protein</fullName>
    </submittedName>
</protein>
<proteinExistence type="predicted"/>